<keyword evidence="1 2" id="KW-0175">Coiled coil</keyword>
<organism evidence="4 5">
    <name type="scientific">Fasciolopsis buskii</name>
    <dbReference type="NCBI Taxonomy" id="27845"/>
    <lineage>
        <taxon>Eukaryota</taxon>
        <taxon>Metazoa</taxon>
        <taxon>Spiralia</taxon>
        <taxon>Lophotrochozoa</taxon>
        <taxon>Platyhelminthes</taxon>
        <taxon>Trematoda</taxon>
        <taxon>Digenea</taxon>
        <taxon>Plagiorchiida</taxon>
        <taxon>Echinostomata</taxon>
        <taxon>Echinostomatoidea</taxon>
        <taxon>Fasciolidae</taxon>
        <taxon>Fasciolopsis</taxon>
    </lineage>
</organism>
<keyword evidence="5" id="KW-1185">Reference proteome</keyword>
<dbReference type="InterPro" id="IPR025252">
    <property type="entry name" value="DUF4200"/>
</dbReference>
<feature type="coiled-coil region" evidence="2">
    <location>
        <begin position="203"/>
        <end position="262"/>
    </location>
</feature>
<dbReference type="OrthoDB" id="2134857at2759"/>
<gene>
    <name evidence="4" type="ORF">FBUS_03756</name>
</gene>
<dbReference type="Pfam" id="PF13863">
    <property type="entry name" value="DUF4200"/>
    <property type="match status" value="1"/>
</dbReference>
<dbReference type="GO" id="GO:0005856">
    <property type="term" value="C:cytoskeleton"/>
    <property type="evidence" value="ECO:0007669"/>
    <property type="project" value="UniProtKB-ARBA"/>
</dbReference>
<feature type="non-terminal residue" evidence="4">
    <location>
        <position position="1"/>
    </location>
</feature>
<dbReference type="AlphaFoldDB" id="A0A8E0VPK9"/>
<proteinExistence type="predicted"/>
<name>A0A8E0VPK9_9TREM</name>
<evidence type="ECO:0000313" key="5">
    <source>
        <dbReference type="Proteomes" id="UP000728185"/>
    </source>
</evidence>
<accession>A0A8E0VPK9</accession>
<evidence type="ECO:0000259" key="3">
    <source>
        <dbReference type="Pfam" id="PF13863"/>
    </source>
</evidence>
<dbReference type="InterPro" id="IPR051147">
    <property type="entry name" value="CFAP_domain-containing"/>
</dbReference>
<evidence type="ECO:0000256" key="2">
    <source>
        <dbReference type="SAM" id="Coils"/>
    </source>
</evidence>
<evidence type="ECO:0000313" key="4">
    <source>
        <dbReference type="EMBL" id="KAA0200799.1"/>
    </source>
</evidence>
<dbReference type="EMBL" id="LUCM01000286">
    <property type="protein sequence ID" value="KAA0200799.1"/>
    <property type="molecule type" value="Genomic_DNA"/>
</dbReference>
<evidence type="ECO:0000256" key="1">
    <source>
        <dbReference type="ARBA" id="ARBA00023054"/>
    </source>
</evidence>
<protein>
    <recommendedName>
        <fullName evidence="3">DUF4200 domain-containing protein</fullName>
    </recommendedName>
</protein>
<dbReference type="Proteomes" id="UP000728185">
    <property type="component" value="Unassembled WGS sequence"/>
</dbReference>
<dbReference type="PANTHER" id="PTHR21683:SF18">
    <property type="entry name" value="COILED-COIL DOMAIN-CONTAINING PROTEIN 42 HOMOLOG"/>
    <property type="match status" value="1"/>
</dbReference>
<comment type="caution">
    <text evidence="4">The sequence shown here is derived from an EMBL/GenBank/DDBJ whole genome shotgun (WGS) entry which is preliminary data.</text>
</comment>
<feature type="domain" description="DUF4200" evidence="3">
    <location>
        <begin position="44"/>
        <end position="156"/>
    </location>
</feature>
<reference evidence="4" key="1">
    <citation type="submission" date="2019-05" db="EMBL/GenBank/DDBJ databases">
        <title>Annotation for the trematode Fasciolopsis buski.</title>
        <authorList>
            <person name="Choi Y.-J."/>
        </authorList>
    </citation>
    <scope>NUCLEOTIDE SEQUENCE</scope>
    <source>
        <strain evidence="4">HT</strain>
        <tissue evidence="4">Whole worm</tissue>
    </source>
</reference>
<dbReference type="PANTHER" id="PTHR21683">
    <property type="entry name" value="COILED-COIL DOMAIN-CONTAINING PROTEIN 42 LIKE-2-LIKE-RELATED"/>
    <property type="match status" value="1"/>
</dbReference>
<sequence length="385" mass="43747">WAAKRVYPCHRCPKTKNSGKGCNLSHESLITTRSAVLDPILARADELSAATHELREKRKQFNEDMVACSERRTKLKEGMEWLHDRKKKSETIIRDNDNKRWRALQKFCEDNHLCAVKKKEKKTLVTDLRQAKRLYIQLSSKVEILRKYEKYMLDVIASLPKGGSSHPITSGLYIPRLRADYIKLADNAIIGLIMRYNTLYHTNTSLRCEMEEKSEEVRIAQTNLRNLIEAHGIVLCGKNSELSELYTEREKVNDLYQGAEQALIHAHDEVLHQSAFLETVIRSINNLAGKLVRAYEPYLTGPQVSEKVENMHILSRCRLIGDRTLALRHIVSQLAVDTGSLPISTCSRPDLENCQPNSPAVTSASEFTLLSKLTSAQSEAQPGRL</sequence>